<dbReference type="PROSITE" id="PS00125">
    <property type="entry name" value="SER_THR_PHOSPHATASE"/>
    <property type="match status" value="1"/>
</dbReference>
<keyword evidence="11" id="KW-0812">Transmembrane</keyword>
<dbReference type="PANTHER" id="PTHR11668">
    <property type="entry name" value="SERINE/THREONINE PROTEIN PHOSPHATASE"/>
    <property type="match status" value="1"/>
</dbReference>
<feature type="compositionally biased region" description="Basic and acidic residues" evidence="10">
    <location>
        <begin position="653"/>
        <end position="667"/>
    </location>
</feature>
<evidence type="ECO:0000256" key="2">
    <source>
        <dbReference type="ARBA" id="ARBA00022723"/>
    </source>
</evidence>
<keyword evidence="12" id="KW-0732">Signal</keyword>
<keyword evidence="3 8" id="KW-0378">Hydrolase</keyword>
<evidence type="ECO:0000256" key="3">
    <source>
        <dbReference type="ARBA" id="ARBA00022801"/>
    </source>
</evidence>
<dbReference type="GO" id="GO:0005737">
    <property type="term" value="C:cytoplasm"/>
    <property type="evidence" value="ECO:0000318"/>
    <property type="project" value="GO_Central"/>
</dbReference>
<feature type="coiled-coil region" evidence="9">
    <location>
        <begin position="390"/>
        <end position="417"/>
    </location>
</feature>
<organism evidence="13 14">
    <name type="scientific">Pristionchus pacificus</name>
    <name type="common">Parasitic nematode worm</name>
    <dbReference type="NCBI Taxonomy" id="54126"/>
    <lineage>
        <taxon>Eukaryota</taxon>
        <taxon>Metazoa</taxon>
        <taxon>Ecdysozoa</taxon>
        <taxon>Nematoda</taxon>
        <taxon>Chromadorea</taxon>
        <taxon>Rhabditida</taxon>
        <taxon>Rhabditina</taxon>
        <taxon>Diplogasteromorpha</taxon>
        <taxon>Diplogasteroidea</taxon>
        <taxon>Neodiplogasteridae</taxon>
        <taxon>Pristionchus</taxon>
    </lineage>
</organism>
<dbReference type="InterPro" id="IPR029052">
    <property type="entry name" value="Metallo-depent_PP-like"/>
</dbReference>
<evidence type="ECO:0000256" key="9">
    <source>
        <dbReference type="SAM" id="Coils"/>
    </source>
</evidence>
<protein>
    <recommendedName>
        <fullName evidence="8">Serine/threonine-protein phosphatase</fullName>
        <ecNumber evidence="8">3.1.3.16</ecNumber>
    </recommendedName>
</protein>
<dbReference type="Pfam" id="PF00149">
    <property type="entry name" value="Metallophos"/>
    <property type="match status" value="1"/>
</dbReference>
<dbReference type="GO" id="GO:0004722">
    <property type="term" value="F:protein serine/threonine phosphatase activity"/>
    <property type="evidence" value="ECO:0000318"/>
    <property type="project" value="GO_Central"/>
</dbReference>
<evidence type="ECO:0000256" key="6">
    <source>
        <dbReference type="ARBA" id="ARBA00047761"/>
    </source>
</evidence>
<evidence type="ECO:0000256" key="4">
    <source>
        <dbReference type="ARBA" id="ARBA00022912"/>
    </source>
</evidence>
<comment type="catalytic activity">
    <reaction evidence="7 8">
        <text>O-phospho-L-threonyl-[protein] + H2O = L-threonyl-[protein] + phosphate</text>
        <dbReference type="Rhea" id="RHEA:47004"/>
        <dbReference type="Rhea" id="RHEA-COMP:11060"/>
        <dbReference type="Rhea" id="RHEA-COMP:11605"/>
        <dbReference type="ChEBI" id="CHEBI:15377"/>
        <dbReference type="ChEBI" id="CHEBI:30013"/>
        <dbReference type="ChEBI" id="CHEBI:43474"/>
        <dbReference type="ChEBI" id="CHEBI:61977"/>
        <dbReference type="EC" id="3.1.3.16"/>
    </reaction>
</comment>
<keyword evidence="11" id="KW-1133">Transmembrane helix</keyword>
<dbReference type="EC" id="3.1.3.16" evidence="8"/>
<evidence type="ECO:0000256" key="12">
    <source>
        <dbReference type="SAM" id="SignalP"/>
    </source>
</evidence>
<dbReference type="CDD" id="cd00144">
    <property type="entry name" value="MPP_PPP_family"/>
    <property type="match status" value="1"/>
</dbReference>
<evidence type="ECO:0000313" key="14">
    <source>
        <dbReference type="Proteomes" id="UP000005239"/>
    </source>
</evidence>
<evidence type="ECO:0000256" key="10">
    <source>
        <dbReference type="SAM" id="MobiDB-lite"/>
    </source>
</evidence>
<dbReference type="Proteomes" id="UP000005239">
    <property type="component" value="Unassembled WGS sequence"/>
</dbReference>
<keyword evidence="14" id="KW-1185">Reference proteome</keyword>
<dbReference type="EnsemblMetazoa" id="PPA07388.1">
    <property type="protein sequence ID" value="PPA07388.1"/>
    <property type="gene ID" value="WBGene00096942"/>
</dbReference>
<keyword evidence="9" id="KW-0175">Coiled coil</keyword>
<dbReference type="InterPro" id="IPR004843">
    <property type="entry name" value="Calcineurin-like_PHP"/>
</dbReference>
<gene>
    <name evidence="13" type="primary">WBGene00096942</name>
</gene>
<comment type="catalytic activity">
    <reaction evidence="6">
        <text>O-phospho-L-seryl-[protein] + H2O = L-seryl-[protein] + phosphate</text>
        <dbReference type="Rhea" id="RHEA:20629"/>
        <dbReference type="Rhea" id="RHEA-COMP:9863"/>
        <dbReference type="Rhea" id="RHEA-COMP:11604"/>
        <dbReference type="ChEBI" id="CHEBI:15377"/>
        <dbReference type="ChEBI" id="CHEBI:29999"/>
        <dbReference type="ChEBI" id="CHEBI:43474"/>
        <dbReference type="ChEBI" id="CHEBI:83421"/>
        <dbReference type="EC" id="3.1.3.16"/>
    </reaction>
</comment>
<evidence type="ECO:0000256" key="7">
    <source>
        <dbReference type="ARBA" id="ARBA00048336"/>
    </source>
</evidence>
<dbReference type="InterPro" id="IPR050341">
    <property type="entry name" value="PP1_catalytic_subunit"/>
</dbReference>
<dbReference type="PRINTS" id="PR00114">
    <property type="entry name" value="STPHPHTASE"/>
</dbReference>
<keyword evidence="5" id="KW-0464">Manganese</keyword>
<evidence type="ECO:0000313" key="13">
    <source>
        <dbReference type="EnsemblMetazoa" id="PPA07388.1"/>
    </source>
</evidence>
<keyword evidence="11" id="KW-0472">Membrane</keyword>
<name>A0A2A6B5P0_PRIPA</name>
<feature type="region of interest" description="Disordered" evidence="10">
    <location>
        <begin position="653"/>
        <end position="769"/>
    </location>
</feature>
<dbReference type="SUPFAM" id="SSF56300">
    <property type="entry name" value="Metallo-dependent phosphatases"/>
    <property type="match status" value="1"/>
</dbReference>
<feature type="region of interest" description="Disordered" evidence="10">
    <location>
        <begin position="461"/>
        <end position="510"/>
    </location>
</feature>
<feature type="chain" id="PRO_5043354913" description="Serine/threonine-protein phosphatase" evidence="12">
    <location>
        <begin position="24"/>
        <end position="1177"/>
    </location>
</feature>
<reference evidence="13" key="2">
    <citation type="submission" date="2022-06" db="UniProtKB">
        <authorList>
            <consortium name="EnsemblMetazoa"/>
        </authorList>
    </citation>
    <scope>IDENTIFICATION</scope>
    <source>
        <strain evidence="13">PS312</strain>
    </source>
</reference>
<dbReference type="Gene3D" id="3.60.21.10">
    <property type="match status" value="1"/>
</dbReference>
<dbReference type="SMART" id="SM00156">
    <property type="entry name" value="PP2Ac"/>
    <property type="match status" value="1"/>
</dbReference>
<comment type="cofactor">
    <cofactor evidence="1">
        <name>Mn(2+)</name>
        <dbReference type="ChEBI" id="CHEBI:29035"/>
    </cofactor>
</comment>
<dbReference type="PANTHER" id="PTHR11668:SF300">
    <property type="entry name" value="SERINE_THREONINE-PROTEIN PHOSPHATASE"/>
    <property type="match status" value="1"/>
</dbReference>
<feature type="compositionally biased region" description="Basic and acidic residues" evidence="10">
    <location>
        <begin position="712"/>
        <end position="743"/>
    </location>
</feature>
<dbReference type="GO" id="GO:0005634">
    <property type="term" value="C:nucleus"/>
    <property type="evidence" value="ECO:0000318"/>
    <property type="project" value="GO_Central"/>
</dbReference>
<keyword evidence="4" id="KW-0904">Protein phosphatase</keyword>
<evidence type="ECO:0000256" key="5">
    <source>
        <dbReference type="ARBA" id="ARBA00023211"/>
    </source>
</evidence>
<comment type="similarity">
    <text evidence="8">Belongs to the PPP phosphatase family.</text>
</comment>
<feature type="coiled-coil region" evidence="9">
    <location>
        <begin position="91"/>
        <end position="125"/>
    </location>
</feature>
<evidence type="ECO:0000256" key="11">
    <source>
        <dbReference type="SAM" id="Phobius"/>
    </source>
</evidence>
<evidence type="ECO:0000256" key="1">
    <source>
        <dbReference type="ARBA" id="ARBA00001936"/>
    </source>
</evidence>
<evidence type="ECO:0000256" key="8">
    <source>
        <dbReference type="RuleBase" id="RU004273"/>
    </source>
</evidence>
<feature type="signal peptide" evidence="12">
    <location>
        <begin position="1"/>
        <end position="23"/>
    </location>
</feature>
<dbReference type="AlphaFoldDB" id="A0A2A6B5P0"/>
<proteinExistence type="inferred from homology"/>
<dbReference type="GO" id="GO:0046872">
    <property type="term" value="F:metal ion binding"/>
    <property type="evidence" value="ECO:0007669"/>
    <property type="project" value="UniProtKB-KW"/>
</dbReference>
<keyword evidence="2" id="KW-0479">Metal-binding</keyword>
<accession>A0A8R1Y6L1</accession>
<reference evidence="14" key="1">
    <citation type="journal article" date="2008" name="Nat. Genet.">
        <title>The Pristionchus pacificus genome provides a unique perspective on nematode lifestyle and parasitism.</title>
        <authorList>
            <person name="Dieterich C."/>
            <person name="Clifton S.W."/>
            <person name="Schuster L.N."/>
            <person name="Chinwalla A."/>
            <person name="Delehaunty K."/>
            <person name="Dinkelacker I."/>
            <person name="Fulton L."/>
            <person name="Fulton R."/>
            <person name="Godfrey J."/>
            <person name="Minx P."/>
            <person name="Mitreva M."/>
            <person name="Roeseler W."/>
            <person name="Tian H."/>
            <person name="Witte H."/>
            <person name="Yang S.P."/>
            <person name="Wilson R.K."/>
            <person name="Sommer R.J."/>
        </authorList>
    </citation>
    <scope>NUCLEOTIDE SEQUENCE [LARGE SCALE GENOMIC DNA]</scope>
    <source>
        <strain evidence="14">PS312</strain>
    </source>
</reference>
<feature type="transmembrane region" description="Helical" evidence="11">
    <location>
        <begin position="434"/>
        <end position="456"/>
    </location>
</feature>
<dbReference type="InterPro" id="IPR006186">
    <property type="entry name" value="Ser/Thr-sp_prot-phosphatase"/>
</dbReference>
<accession>A0A2A6B5P0</accession>
<sequence>MRFFHSILPPLLLILGPPSKANADKQEPSHASNRSSIDSEFFNSAFVIDNYDLLSEQYRKELDSGAVKPLPIESNVISDPNITANNDDLSVGELEAALKSEEEQAANLTDAIARAKGVLASKEAEAAGPLKEYDEAREEWERLNAVYVDKSKARNELDFEVGNATKDWNEANAASAQINATVAVQEKIETELKTLEKVITDLRNNTALLAEATALEAALAAQISSLKTTVTGLSTAKVNAQNDLNGIQPIFEGYEIKYNGKRCELSADAECPEIIRGLNTANATFQAAKDKFAQISEQHRVAAEKLKQMQADQGELNQRIQKYTENADTRAQKQSAAEALTKAIDRLALAVARRGAYPDQGLTADKQAAFWALATLTSKKMRRDPLHKELVDMRNHLSDLEDQLERCNARVGALKNRIQAKSAKEKPGSAGVPIWLIVVIVFIVIIAVLVGAGLLLRRRMKKNKKDPANETKPLLVPTDSDAHTKQDLPGQTPAFTTTETPVRAQKGTDVPKEETIPLLLNAEPECQQPAKLPLHGFTRAGELISIHDLPPGDIRDRIMANMKPRTVIRFDEHTKNYVYKSKNDDEHIRSPVFDVSGCSYATVDLHDDPKPLPQPLLDKFGLIQPTEPRIQVYFVRVLWLMTLDELARADRDKVEMEKKEVPEDDAKPQTPITIAKKSKKSNRADASILDVDTTQRSTSSKRDNKRGRKNPPKIDEDLRRNGESRNHDDTSDSCTEPREDSHRSKGKGSRSRDVQTRNSKPKNAHRRSDSALALKKYKHDAYGPHIANTDVNRVKEMFDAEDKSRPTREDLSKLLRDIVSTVQSGELHPFQEDMQLLVGVLLQARDEFQKEKKYIELEPCGVNVVVCDMLLFICRIFGGIESEAFKKQKYIFLGDYVDRGSRQTEVIMLLFILKILYPAQFTLLRGNHEGYEISVVYGFYRESRDRMHDGDHMIGTKVHEYFCHVFSYMPLVCRYGDYVCMHGGIPLPSDLEKLEDLNNEKVFPPSIWDLTYHLAACAVTWADPKYGISSYEPNARGVSHYFNVTHVEEFNAKNKIKSTLRAHEVVLSGVEAFGNGGLHTIFSSADYEGKRNDAAVAVITPTMKLKFAVITALRGDHAATTSSGATEVTCDDLKHFLEKADRNCFYTSYKYAKNKVQIEDNDLTIMHNGEQGGRVVK</sequence>